<keyword evidence="2" id="KW-0472">Membrane</keyword>
<name>A0A6G1IFF1_9PLEO</name>
<feature type="region of interest" description="Disordered" evidence="1">
    <location>
        <begin position="121"/>
        <end position="209"/>
    </location>
</feature>
<feature type="transmembrane region" description="Helical" evidence="2">
    <location>
        <begin position="77"/>
        <end position="97"/>
    </location>
</feature>
<organism evidence="3 4">
    <name type="scientific">Lentithecium fluviatile CBS 122367</name>
    <dbReference type="NCBI Taxonomy" id="1168545"/>
    <lineage>
        <taxon>Eukaryota</taxon>
        <taxon>Fungi</taxon>
        <taxon>Dikarya</taxon>
        <taxon>Ascomycota</taxon>
        <taxon>Pezizomycotina</taxon>
        <taxon>Dothideomycetes</taxon>
        <taxon>Pleosporomycetidae</taxon>
        <taxon>Pleosporales</taxon>
        <taxon>Massarineae</taxon>
        <taxon>Lentitheciaceae</taxon>
        <taxon>Lentithecium</taxon>
    </lineage>
</organism>
<gene>
    <name evidence="3" type="ORF">K458DRAFT_424601</name>
</gene>
<feature type="compositionally biased region" description="Acidic residues" evidence="1">
    <location>
        <begin position="186"/>
        <end position="195"/>
    </location>
</feature>
<feature type="compositionally biased region" description="Basic residues" evidence="1">
    <location>
        <begin position="121"/>
        <end position="136"/>
    </location>
</feature>
<evidence type="ECO:0000256" key="2">
    <source>
        <dbReference type="SAM" id="Phobius"/>
    </source>
</evidence>
<feature type="compositionally biased region" description="Basic and acidic residues" evidence="1">
    <location>
        <begin position="174"/>
        <end position="185"/>
    </location>
</feature>
<dbReference type="AlphaFoldDB" id="A0A6G1IFF1"/>
<keyword evidence="2" id="KW-0812">Transmembrane</keyword>
<evidence type="ECO:0000313" key="3">
    <source>
        <dbReference type="EMBL" id="KAF2676629.1"/>
    </source>
</evidence>
<keyword evidence="2" id="KW-1133">Transmembrane helix</keyword>
<protein>
    <submittedName>
        <fullName evidence="3">Uncharacterized protein</fullName>
    </submittedName>
</protein>
<evidence type="ECO:0000313" key="4">
    <source>
        <dbReference type="Proteomes" id="UP000799291"/>
    </source>
</evidence>
<dbReference type="EMBL" id="MU005632">
    <property type="protein sequence ID" value="KAF2676629.1"/>
    <property type="molecule type" value="Genomic_DNA"/>
</dbReference>
<reference evidence="3" key="1">
    <citation type="journal article" date="2020" name="Stud. Mycol.">
        <title>101 Dothideomycetes genomes: a test case for predicting lifestyles and emergence of pathogens.</title>
        <authorList>
            <person name="Haridas S."/>
            <person name="Albert R."/>
            <person name="Binder M."/>
            <person name="Bloem J."/>
            <person name="Labutti K."/>
            <person name="Salamov A."/>
            <person name="Andreopoulos B."/>
            <person name="Baker S."/>
            <person name="Barry K."/>
            <person name="Bills G."/>
            <person name="Bluhm B."/>
            <person name="Cannon C."/>
            <person name="Castanera R."/>
            <person name="Culley D."/>
            <person name="Daum C."/>
            <person name="Ezra D."/>
            <person name="Gonzalez J."/>
            <person name="Henrissat B."/>
            <person name="Kuo A."/>
            <person name="Liang C."/>
            <person name="Lipzen A."/>
            <person name="Lutzoni F."/>
            <person name="Magnuson J."/>
            <person name="Mondo S."/>
            <person name="Nolan M."/>
            <person name="Ohm R."/>
            <person name="Pangilinan J."/>
            <person name="Park H.-J."/>
            <person name="Ramirez L."/>
            <person name="Alfaro M."/>
            <person name="Sun H."/>
            <person name="Tritt A."/>
            <person name="Yoshinaga Y."/>
            <person name="Zwiers L.-H."/>
            <person name="Turgeon B."/>
            <person name="Goodwin S."/>
            <person name="Spatafora J."/>
            <person name="Crous P."/>
            <person name="Grigoriev I."/>
        </authorList>
    </citation>
    <scope>NUCLEOTIDE SEQUENCE</scope>
    <source>
        <strain evidence="3">CBS 122367</strain>
    </source>
</reference>
<accession>A0A6G1IFF1</accession>
<evidence type="ECO:0000256" key="1">
    <source>
        <dbReference type="SAM" id="MobiDB-lite"/>
    </source>
</evidence>
<proteinExistence type="predicted"/>
<keyword evidence="4" id="KW-1185">Reference proteome</keyword>
<dbReference type="OrthoDB" id="5423884at2759"/>
<dbReference type="Proteomes" id="UP000799291">
    <property type="component" value="Unassembled WGS sequence"/>
</dbReference>
<feature type="region of interest" description="Disordered" evidence="1">
    <location>
        <begin position="1"/>
        <end position="40"/>
    </location>
</feature>
<sequence>MPALPELSDATGPLLDSLAPREPDAPSRIAPRHPKDQLEPYDANVPTAIRERAIQARATTIGIIPTYYRIDGPAPGAVVGLVLGSVAGFILIIWLLYSLTQGAGIVGGRGTIAAEEEIVVRRPRRHSHGGRSRPRSTRTEVREYGGGSPRRSGGSRSQVIVEERRTGPRPRSIVVEERSRVRGDDEVVVIEEEDDYMPRRNSRRTGGYR</sequence>